<evidence type="ECO:0000256" key="1">
    <source>
        <dbReference type="ARBA" id="ARBA00022664"/>
    </source>
</evidence>
<keyword evidence="6" id="KW-1185">Reference proteome</keyword>
<feature type="region of interest" description="Disordered" evidence="3">
    <location>
        <begin position="118"/>
        <end position="152"/>
    </location>
</feature>
<evidence type="ECO:0000256" key="3">
    <source>
        <dbReference type="SAM" id="MobiDB-lite"/>
    </source>
</evidence>
<dbReference type="Pfam" id="PF22936">
    <property type="entry name" value="Pol_BBD"/>
    <property type="match status" value="1"/>
</dbReference>
<keyword evidence="2" id="KW-0863">Zinc-finger</keyword>
<feature type="compositionally biased region" description="Acidic residues" evidence="3">
    <location>
        <begin position="186"/>
        <end position="196"/>
    </location>
</feature>
<comment type="caution">
    <text evidence="5">The sequence shown here is derived from an EMBL/GenBank/DDBJ whole genome shotgun (WGS) entry which is preliminary data.</text>
</comment>
<proteinExistence type="predicted"/>
<evidence type="ECO:0000313" key="5">
    <source>
        <dbReference type="EMBL" id="THH06248.1"/>
    </source>
</evidence>
<evidence type="ECO:0000259" key="4">
    <source>
        <dbReference type="PROSITE" id="PS50158"/>
    </source>
</evidence>
<protein>
    <recommendedName>
        <fullName evidence="4">CCHC-type domain-containing protein</fullName>
    </recommendedName>
</protein>
<dbReference type="GO" id="GO:0008270">
    <property type="term" value="F:zinc ion binding"/>
    <property type="evidence" value="ECO:0007669"/>
    <property type="project" value="UniProtKB-KW"/>
</dbReference>
<dbReference type="OrthoDB" id="3251181at2759"/>
<keyword evidence="2" id="KW-0479">Metal-binding</keyword>
<dbReference type="AlphaFoldDB" id="A0A4S4L662"/>
<dbReference type="InterPro" id="IPR001878">
    <property type="entry name" value="Znf_CCHC"/>
</dbReference>
<reference evidence="5 6" key="1">
    <citation type="submission" date="2019-02" db="EMBL/GenBank/DDBJ databases">
        <title>Genome sequencing of the rare red list fungi Bondarzewia mesenterica.</title>
        <authorList>
            <person name="Buettner E."/>
            <person name="Kellner H."/>
        </authorList>
    </citation>
    <scope>NUCLEOTIDE SEQUENCE [LARGE SCALE GENOMIC DNA]</scope>
    <source>
        <strain evidence="5 6">DSM 108281</strain>
    </source>
</reference>
<feature type="domain" description="CCHC-type" evidence="4">
    <location>
        <begin position="110"/>
        <end position="123"/>
    </location>
</feature>
<feature type="compositionally biased region" description="Low complexity" evidence="3">
    <location>
        <begin position="74"/>
        <end position="83"/>
    </location>
</feature>
<keyword evidence="1" id="KW-0507">mRNA processing</keyword>
<organism evidence="5 6">
    <name type="scientific">Bondarzewia mesenterica</name>
    <dbReference type="NCBI Taxonomy" id="1095465"/>
    <lineage>
        <taxon>Eukaryota</taxon>
        <taxon>Fungi</taxon>
        <taxon>Dikarya</taxon>
        <taxon>Basidiomycota</taxon>
        <taxon>Agaricomycotina</taxon>
        <taxon>Agaricomycetes</taxon>
        <taxon>Russulales</taxon>
        <taxon>Bondarzewiaceae</taxon>
        <taxon>Bondarzewia</taxon>
    </lineage>
</organism>
<dbReference type="InterPro" id="IPR054722">
    <property type="entry name" value="PolX-like_BBD"/>
</dbReference>
<dbReference type="GO" id="GO:0006397">
    <property type="term" value="P:mRNA processing"/>
    <property type="evidence" value="ECO:0007669"/>
    <property type="project" value="UniProtKB-KW"/>
</dbReference>
<dbReference type="GO" id="GO:0003676">
    <property type="term" value="F:nucleic acid binding"/>
    <property type="evidence" value="ECO:0007669"/>
    <property type="project" value="InterPro"/>
</dbReference>
<sequence length="409" mass="44467">MRCNANGNVRNFLDDLQIKREELAMCSVEIDMKDYRSMIIASIPDKLSDFASSLIASAQLFNPIAKLDPEAKKLSASRSSGSKSAKKDNDEAMMASLEKRKSGWKPRGACWNCGEKGHLQDKCSHPLKSSKSNGGDARGSAKASGTTNTVVDCNSESDGGWAIYCDSDNEDDDDAASDMPTLLTESESDSGGEENGDTYLSDSEVEEVDWVSWECQGVPKDAAADVVSLASPQTSAPLFDAERVPVHSTEDPENAVSAITVEDDIDLPRKELYDSRATCHISPYRSDFECFEMIPPKPFKVANKQTFDALGISDIIIEVPNGVRISQLCLTEVLYSPEVGYTLISIGQLNKLSFSTTFVRGTCIIHAPSGEHVGIIPCTKHGLYHVVHDSSAQDKAGAAEELTIMEFYH</sequence>
<feature type="compositionally biased region" description="Polar residues" evidence="3">
    <location>
        <begin position="143"/>
        <end position="152"/>
    </location>
</feature>
<gene>
    <name evidence="5" type="ORF">EW146_g9669</name>
</gene>
<accession>A0A4S4L662</accession>
<dbReference type="EMBL" id="SGPL01000900">
    <property type="protein sequence ID" value="THH06248.1"/>
    <property type="molecule type" value="Genomic_DNA"/>
</dbReference>
<dbReference type="PROSITE" id="PS50158">
    <property type="entry name" value="ZF_CCHC"/>
    <property type="match status" value="1"/>
</dbReference>
<feature type="compositionally biased region" description="Acidic residues" evidence="3">
    <location>
        <begin position="167"/>
        <end position="176"/>
    </location>
</feature>
<feature type="region of interest" description="Disordered" evidence="3">
    <location>
        <begin position="164"/>
        <end position="199"/>
    </location>
</feature>
<dbReference type="InterPro" id="IPR036875">
    <property type="entry name" value="Znf_CCHC_sf"/>
</dbReference>
<keyword evidence="2" id="KW-0862">Zinc</keyword>
<evidence type="ECO:0000256" key="2">
    <source>
        <dbReference type="PROSITE-ProRule" id="PRU00047"/>
    </source>
</evidence>
<name>A0A4S4L662_9AGAM</name>
<dbReference type="Proteomes" id="UP000310158">
    <property type="component" value="Unassembled WGS sequence"/>
</dbReference>
<evidence type="ECO:0000313" key="6">
    <source>
        <dbReference type="Proteomes" id="UP000310158"/>
    </source>
</evidence>
<feature type="region of interest" description="Disordered" evidence="3">
    <location>
        <begin position="72"/>
        <end position="92"/>
    </location>
</feature>
<dbReference type="SUPFAM" id="SSF57756">
    <property type="entry name" value="Retrovirus zinc finger-like domains"/>
    <property type="match status" value="1"/>
</dbReference>